<dbReference type="Pfam" id="PF22580">
    <property type="entry name" value="KYNU_C"/>
    <property type="match status" value="1"/>
</dbReference>
<dbReference type="GO" id="GO:0019805">
    <property type="term" value="P:quinolinate biosynthetic process"/>
    <property type="evidence" value="ECO:0007669"/>
    <property type="project" value="UniProtKB-UniRule"/>
</dbReference>
<evidence type="ECO:0000256" key="4">
    <source>
        <dbReference type="HAMAP-Rule" id="MF_01970"/>
    </source>
</evidence>
<comment type="function">
    <text evidence="4 6">Catalyzes the cleavage of L-kynurenine (L-Kyn) and L-3-hydroxykynurenine (L-3OHKyn) into anthranilic acid (AA) and 3-hydroxyanthranilic acid (3-OHAA), respectively.</text>
</comment>
<dbReference type="GO" id="GO:0009435">
    <property type="term" value="P:NAD+ biosynthetic process"/>
    <property type="evidence" value="ECO:0007669"/>
    <property type="project" value="UniProtKB-UniRule"/>
</dbReference>
<dbReference type="InterPro" id="IPR015422">
    <property type="entry name" value="PyrdxlP-dep_Trfase_small"/>
</dbReference>
<organism evidence="7 8">
    <name type="scientific">Xylocopilactobacillus apicola</name>
    <dbReference type="NCBI Taxonomy" id="2932184"/>
    <lineage>
        <taxon>Bacteria</taxon>
        <taxon>Bacillati</taxon>
        <taxon>Bacillota</taxon>
        <taxon>Bacilli</taxon>
        <taxon>Lactobacillales</taxon>
        <taxon>Lactobacillaceae</taxon>
        <taxon>Xylocopilactobacillus</taxon>
    </lineage>
</organism>
<dbReference type="Gene3D" id="3.40.640.10">
    <property type="entry name" value="Type I PLP-dependent aspartate aminotransferase-like (Major domain)"/>
    <property type="match status" value="1"/>
</dbReference>
<dbReference type="GO" id="GO:0097053">
    <property type="term" value="P:L-kynurenine catabolic process"/>
    <property type="evidence" value="ECO:0007669"/>
    <property type="project" value="UniProtKB-UniRule"/>
</dbReference>
<dbReference type="EC" id="3.7.1.3" evidence="4 5"/>
<comment type="subunit">
    <text evidence="4 6">Homodimer.</text>
</comment>
<keyword evidence="3 4" id="KW-0663">Pyridoxal phosphate</keyword>
<accession>A0AAU9D2E5</accession>
<keyword evidence="2 4" id="KW-0378">Hydrolase</keyword>
<feature type="binding site" evidence="4">
    <location>
        <position position="208"/>
    </location>
    <ligand>
        <name>pyridoxal 5'-phosphate</name>
        <dbReference type="ChEBI" id="CHEBI:597326"/>
    </ligand>
</feature>
<dbReference type="GO" id="GO:0005737">
    <property type="term" value="C:cytoplasm"/>
    <property type="evidence" value="ECO:0007669"/>
    <property type="project" value="UniProtKB-UniRule"/>
</dbReference>
<comment type="caution">
    <text evidence="4">Lacks conserved residue(s) required for the propagation of feature annotation.</text>
</comment>
<reference evidence="7 8" key="1">
    <citation type="journal article" date="2023" name="Microbiol. Spectr.">
        <title>Symbiosis of Carpenter Bees with Uncharacterized Lactic Acid Bacteria Showing NAD Auxotrophy.</title>
        <authorList>
            <person name="Kawasaki S."/>
            <person name="Ozawa K."/>
            <person name="Mori T."/>
            <person name="Yamamoto A."/>
            <person name="Ito M."/>
            <person name="Ohkuma M."/>
            <person name="Sakamoto M."/>
            <person name="Matsutani M."/>
        </authorList>
    </citation>
    <scope>NUCLEOTIDE SEQUENCE [LARGE SCALE GENOMIC DNA]</scope>
    <source>
        <strain evidence="7 8">XA3</strain>
    </source>
</reference>
<evidence type="ECO:0000256" key="6">
    <source>
        <dbReference type="PIRNR" id="PIRNR038800"/>
    </source>
</evidence>
<evidence type="ECO:0000313" key="8">
    <source>
        <dbReference type="Proteomes" id="UP001321861"/>
    </source>
</evidence>
<feature type="modified residue" description="N6-(pyridoxal phosphate)lysine" evidence="4">
    <location>
        <position position="234"/>
    </location>
</feature>
<comment type="pathway">
    <text evidence="4 6">Cofactor biosynthesis; NAD(+) biosynthesis; quinolinate from L-kynurenine: step 2/3.</text>
</comment>
<comment type="pathway">
    <text evidence="4 6">Amino-acid degradation; L-kynurenine degradation; L-alanine and anthranilate from L-kynurenine: step 1/1.</text>
</comment>
<gene>
    <name evidence="4 7" type="primary">kynU</name>
    <name evidence="7" type="ORF">XA3_13970</name>
</gene>
<dbReference type="Gene3D" id="3.90.1150.10">
    <property type="entry name" value="Aspartate Aminotransferase, domain 1"/>
    <property type="match status" value="1"/>
</dbReference>
<keyword evidence="8" id="KW-1185">Reference proteome</keyword>
<feature type="binding site" evidence="4">
    <location>
        <position position="262"/>
    </location>
    <ligand>
        <name>pyridoxal 5'-phosphate</name>
        <dbReference type="ChEBI" id="CHEBI:597326"/>
    </ligand>
</feature>
<dbReference type="GO" id="GO:0030429">
    <property type="term" value="F:kynureninase activity"/>
    <property type="evidence" value="ECO:0007669"/>
    <property type="project" value="UniProtKB-UniRule"/>
</dbReference>
<dbReference type="HAMAP" id="MF_01970">
    <property type="entry name" value="Kynureninase"/>
    <property type="match status" value="1"/>
</dbReference>
<feature type="binding site" evidence="4">
    <location>
        <position position="99"/>
    </location>
    <ligand>
        <name>pyridoxal 5'-phosphate</name>
        <dbReference type="ChEBI" id="CHEBI:597326"/>
    </ligand>
</feature>
<dbReference type="InterPro" id="IPR010111">
    <property type="entry name" value="Kynureninase"/>
</dbReference>
<dbReference type="AlphaFoldDB" id="A0AAU9D2E5"/>
<dbReference type="GO" id="GO:0019441">
    <property type="term" value="P:L-tryptophan catabolic process to kynurenine"/>
    <property type="evidence" value="ECO:0007669"/>
    <property type="project" value="TreeGrafter"/>
</dbReference>
<dbReference type="PIRSF" id="PIRSF038800">
    <property type="entry name" value="KYNU"/>
    <property type="match status" value="1"/>
</dbReference>
<dbReference type="PANTHER" id="PTHR14084:SF0">
    <property type="entry name" value="KYNURENINASE"/>
    <property type="match status" value="1"/>
</dbReference>
<dbReference type="KEGG" id="xap:XA3_13970"/>
<dbReference type="InterPro" id="IPR015421">
    <property type="entry name" value="PyrdxlP-dep_Trfase_major"/>
</dbReference>
<feature type="binding site" evidence="4">
    <location>
        <position position="211"/>
    </location>
    <ligand>
        <name>pyridoxal 5'-phosphate</name>
        <dbReference type="ChEBI" id="CHEBI:597326"/>
    </ligand>
</feature>
<dbReference type="EMBL" id="AP026802">
    <property type="protein sequence ID" value="BDR58956.1"/>
    <property type="molecule type" value="Genomic_DNA"/>
</dbReference>
<dbReference type="InterPro" id="IPR015424">
    <property type="entry name" value="PyrdxlP-dep_Trfase"/>
</dbReference>
<dbReference type="GO" id="GO:0043420">
    <property type="term" value="P:anthranilate metabolic process"/>
    <property type="evidence" value="ECO:0007669"/>
    <property type="project" value="TreeGrafter"/>
</dbReference>
<dbReference type="RefSeq" id="WP_317634776.1">
    <property type="nucleotide sequence ID" value="NZ_AP026802.1"/>
</dbReference>
<name>A0AAU9D2E5_9LACO</name>
<dbReference type="PANTHER" id="PTHR14084">
    <property type="entry name" value="KYNURENINASE"/>
    <property type="match status" value="1"/>
</dbReference>
<evidence type="ECO:0000256" key="3">
    <source>
        <dbReference type="ARBA" id="ARBA00022898"/>
    </source>
</evidence>
<comment type="similarity">
    <text evidence="4 6">Belongs to the kynureninase family.</text>
</comment>
<dbReference type="NCBIfam" id="TIGR01814">
    <property type="entry name" value="kynureninase"/>
    <property type="match status" value="1"/>
</dbReference>
<feature type="binding site" evidence="4">
    <location>
        <position position="100"/>
    </location>
    <ligand>
        <name>pyridoxal 5'-phosphate</name>
        <dbReference type="ChEBI" id="CHEBI:597326"/>
    </ligand>
</feature>
<sequence length="423" mass="48054">MKYEFTTDLEQAKKLDQEDPLAEIRDHFYVKQGQIYMDGNSLGLASKDAEEALLKMMNVWKTQEIDMWTPYFHYGQELGNQCAKLINAEENEVLITGNTTSNIHQCVTTLYHPTKERYKILVDDLNFPTDRYAIDSDIRLTGYDPADAVKVVKSPDGKYIDEDAVIEAMTSDVALILLPTVLYRSAQVLDMERITKAAHEKGIIIGWDLCHAIGAIKMDFAKVQPDFAIWCTYKYLSAGPGSVAGLYLNKKHFDENPGLAGWWGNRDDTQFQLKHQFEHQKDVSGWQIGSPTMLGMAPLEGTLNLINSIGMDKIRTKSLKITSYLMFLIDEKLAKYGCTVGNPREDDKRGGHVCLEHPNAFQICSALKDRNVIPDFREPDVIRLAPIALYTSYEDVYKMVEILEDIMDSKSYEKYSSKRSLVV</sequence>
<dbReference type="GO" id="GO:0030170">
    <property type="term" value="F:pyridoxal phosphate binding"/>
    <property type="evidence" value="ECO:0007669"/>
    <property type="project" value="UniProtKB-UniRule"/>
</dbReference>
<feature type="binding site" evidence="4">
    <location>
        <begin position="127"/>
        <end position="130"/>
    </location>
    <ligand>
        <name>pyridoxal 5'-phosphate</name>
        <dbReference type="ChEBI" id="CHEBI:597326"/>
    </ligand>
</feature>
<comment type="catalytic activity">
    <reaction evidence="4 6">
        <text>L-kynurenine + H2O = anthranilate + L-alanine + H(+)</text>
        <dbReference type="Rhea" id="RHEA:16813"/>
        <dbReference type="ChEBI" id="CHEBI:15377"/>
        <dbReference type="ChEBI" id="CHEBI:15378"/>
        <dbReference type="ChEBI" id="CHEBI:16567"/>
        <dbReference type="ChEBI" id="CHEBI:57959"/>
        <dbReference type="ChEBI" id="CHEBI:57972"/>
        <dbReference type="EC" id="3.7.1.3"/>
    </reaction>
</comment>
<evidence type="ECO:0000313" key="7">
    <source>
        <dbReference type="EMBL" id="BDR58956.1"/>
    </source>
</evidence>
<protein>
    <recommendedName>
        <fullName evidence="4 5">Kynureninase</fullName>
        <ecNumber evidence="4 5">3.7.1.3</ecNumber>
    </recommendedName>
    <alternativeName>
        <fullName evidence="4">L-kynurenine hydrolase</fullName>
    </alternativeName>
</protein>
<evidence type="ECO:0000256" key="5">
    <source>
        <dbReference type="NCBIfam" id="TIGR01814"/>
    </source>
</evidence>
<feature type="binding site" evidence="4">
    <location>
        <position position="233"/>
    </location>
    <ligand>
        <name>pyridoxal 5'-phosphate</name>
        <dbReference type="ChEBI" id="CHEBI:597326"/>
    </ligand>
</feature>
<keyword evidence="1 4" id="KW-0662">Pyridine nucleotide biosynthesis</keyword>
<evidence type="ECO:0000256" key="2">
    <source>
        <dbReference type="ARBA" id="ARBA00022801"/>
    </source>
</evidence>
<dbReference type="Proteomes" id="UP001321861">
    <property type="component" value="Chromosome"/>
</dbReference>
<evidence type="ECO:0000256" key="1">
    <source>
        <dbReference type="ARBA" id="ARBA00022642"/>
    </source>
</evidence>
<comment type="cofactor">
    <cofactor evidence="4 6">
        <name>pyridoxal 5'-phosphate</name>
        <dbReference type="ChEBI" id="CHEBI:597326"/>
    </cofactor>
</comment>
<comment type="catalytic activity">
    <reaction evidence="6">
        <text>3-hydroxy-L-kynurenine + H2O = 3-hydroxyanthranilate + L-alanine + H(+)</text>
        <dbReference type="Rhea" id="RHEA:25143"/>
        <dbReference type="ChEBI" id="CHEBI:15377"/>
        <dbReference type="ChEBI" id="CHEBI:15378"/>
        <dbReference type="ChEBI" id="CHEBI:36559"/>
        <dbReference type="ChEBI" id="CHEBI:57972"/>
        <dbReference type="ChEBI" id="CHEBI:58125"/>
        <dbReference type="EC" id="3.7.1.3"/>
    </reaction>
</comment>
<proteinExistence type="inferred from homology"/>
<dbReference type="SUPFAM" id="SSF53383">
    <property type="entry name" value="PLP-dependent transferases"/>
    <property type="match status" value="1"/>
</dbReference>